<feature type="region of interest" description="Disordered" evidence="1">
    <location>
        <begin position="81"/>
        <end position="131"/>
    </location>
</feature>
<sequence length="287" mass="32680">MQHRFFSQQQQLNYHPKPPSRLLYPTLFLSQPQRLQLSQANNTTRHHHNNITTITNISKPFNISGRLNIKADLRGKRQILPRAEIMASPTTPTQQGQAERSGAHKRKRSARDRDEDGEAQGQARRATGQNVNQQPVVIDLLRGAEPAVGVVEDRARFNFGTKPSMRKSKVLSFVRAHGKEIILRQASIVLDNGVEARLKELEVLITNESKANILSRCKEDWERVFKKCVKGVQAEVDELEAMYASLRWVGQEEKFALHILDPKKRDLSQALTDAREMAALIQFLHDN</sequence>
<evidence type="ECO:0000313" key="3">
    <source>
        <dbReference type="Proteomes" id="UP000225277"/>
    </source>
</evidence>
<organism evidence="2 3">
    <name type="scientific">Ramularia collo-cygni</name>
    <dbReference type="NCBI Taxonomy" id="112498"/>
    <lineage>
        <taxon>Eukaryota</taxon>
        <taxon>Fungi</taxon>
        <taxon>Dikarya</taxon>
        <taxon>Ascomycota</taxon>
        <taxon>Pezizomycotina</taxon>
        <taxon>Dothideomycetes</taxon>
        <taxon>Dothideomycetidae</taxon>
        <taxon>Mycosphaerellales</taxon>
        <taxon>Mycosphaerellaceae</taxon>
        <taxon>Ramularia</taxon>
    </lineage>
</organism>
<gene>
    <name evidence="2" type="ORF">RCC_10676</name>
</gene>
<evidence type="ECO:0000256" key="1">
    <source>
        <dbReference type="SAM" id="MobiDB-lite"/>
    </source>
</evidence>
<keyword evidence="3" id="KW-1185">Reference proteome</keyword>
<accession>A0A2D3V3T2</accession>
<dbReference type="EMBL" id="FJUY01000024">
    <property type="protein sequence ID" value="CZT24947.1"/>
    <property type="molecule type" value="Genomic_DNA"/>
</dbReference>
<evidence type="ECO:0000313" key="2">
    <source>
        <dbReference type="EMBL" id="CZT24947.1"/>
    </source>
</evidence>
<dbReference type="GeneID" id="35605715"/>
<reference evidence="2 3" key="1">
    <citation type="submission" date="2016-03" db="EMBL/GenBank/DDBJ databases">
        <authorList>
            <person name="Ploux O."/>
        </authorList>
    </citation>
    <scope>NUCLEOTIDE SEQUENCE [LARGE SCALE GENOMIC DNA]</scope>
    <source>
        <strain evidence="2 3">URUG2</strain>
    </source>
</reference>
<dbReference type="RefSeq" id="XP_023631670.1">
    <property type="nucleotide sequence ID" value="XM_023775902.1"/>
</dbReference>
<dbReference type="AlphaFoldDB" id="A0A2D3V3T2"/>
<feature type="compositionally biased region" description="Polar residues" evidence="1">
    <location>
        <begin position="88"/>
        <end position="98"/>
    </location>
</feature>
<protein>
    <submittedName>
        <fullName evidence="2">Uncharacterized protein</fullName>
    </submittedName>
</protein>
<dbReference type="Proteomes" id="UP000225277">
    <property type="component" value="Unassembled WGS sequence"/>
</dbReference>
<proteinExistence type="predicted"/>
<name>A0A2D3V3T2_9PEZI</name>